<feature type="non-terminal residue" evidence="2">
    <location>
        <position position="1"/>
    </location>
</feature>
<accession>A0A699L0S5</accession>
<name>A0A699L0S5_TANCI</name>
<evidence type="ECO:0000256" key="1">
    <source>
        <dbReference type="SAM" id="MobiDB-lite"/>
    </source>
</evidence>
<evidence type="ECO:0000313" key="2">
    <source>
        <dbReference type="EMBL" id="GFB20860.1"/>
    </source>
</evidence>
<sequence length="226" mass="25224">RIIKTIHVDFDELTAMAFEQSSLGPALHEMTPVTISSGLVPNPTSSTPFVPPSRPDLDLLFQSLFDEFLTPPPNVDHTTPEVIAPITEVVALELAALTGLPSSTTVDQDTPSQSNSQSTPKTQPPIISNDVEEDNHDIEVAHMRNDPLLDVLTQSCWIEAMQEELNEFEFFEVWELVPRPDKVMVITLNWIYKVKLDELGDKDLLISDLLTETLFLDSLGFRGKPM</sequence>
<dbReference type="EMBL" id="BKCJ010575802">
    <property type="protein sequence ID" value="GFB20860.1"/>
    <property type="molecule type" value="Genomic_DNA"/>
</dbReference>
<protein>
    <submittedName>
        <fullName evidence="2">Integrase, catalytic region, zinc finger, CCHC-type, peptidase aspartic, catalytic</fullName>
    </submittedName>
</protein>
<organism evidence="2">
    <name type="scientific">Tanacetum cinerariifolium</name>
    <name type="common">Dalmatian daisy</name>
    <name type="synonym">Chrysanthemum cinerariifolium</name>
    <dbReference type="NCBI Taxonomy" id="118510"/>
    <lineage>
        <taxon>Eukaryota</taxon>
        <taxon>Viridiplantae</taxon>
        <taxon>Streptophyta</taxon>
        <taxon>Embryophyta</taxon>
        <taxon>Tracheophyta</taxon>
        <taxon>Spermatophyta</taxon>
        <taxon>Magnoliopsida</taxon>
        <taxon>eudicotyledons</taxon>
        <taxon>Gunneridae</taxon>
        <taxon>Pentapetalae</taxon>
        <taxon>asterids</taxon>
        <taxon>campanulids</taxon>
        <taxon>Asterales</taxon>
        <taxon>Asteraceae</taxon>
        <taxon>Asteroideae</taxon>
        <taxon>Anthemideae</taxon>
        <taxon>Anthemidinae</taxon>
        <taxon>Tanacetum</taxon>
    </lineage>
</organism>
<gene>
    <name evidence="2" type="ORF">Tci_692831</name>
</gene>
<dbReference type="AlphaFoldDB" id="A0A699L0S5"/>
<feature type="region of interest" description="Disordered" evidence="1">
    <location>
        <begin position="102"/>
        <end position="129"/>
    </location>
</feature>
<reference evidence="2" key="1">
    <citation type="journal article" date="2019" name="Sci. Rep.">
        <title>Draft genome of Tanacetum cinerariifolium, the natural source of mosquito coil.</title>
        <authorList>
            <person name="Yamashiro T."/>
            <person name="Shiraishi A."/>
            <person name="Satake H."/>
            <person name="Nakayama K."/>
        </authorList>
    </citation>
    <scope>NUCLEOTIDE SEQUENCE</scope>
</reference>
<comment type="caution">
    <text evidence="2">The sequence shown here is derived from an EMBL/GenBank/DDBJ whole genome shotgun (WGS) entry which is preliminary data.</text>
</comment>
<feature type="compositionally biased region" description="Polar residues" evidence="1">
    <location>
        <begin position="102"/>
        <end position="121"/>
    </location>
</feature>
<proteinExistence type="predicted"/>